<dbReference type="Proteomes" id="UP000024635">
    <property type="component" value="Unassembled WGS sequence"/>
</dbReference>
<evidence type="ECO:0000256" key="2">
    <source>
        <dbReference type="ARBA" id="ARBA00022723"/>
    </source>
</evidence>
<reference evidence="8" key="1">
    <citation type="journal article" date="2015" name="Nat. Genet.">
        <title>The genome and transcriptome of the zoonotic hookworm Ancylostoma ceylanicum identify infection-specific gene families.</title>
        <authorList>
            <person name="Schwarz E.M."/>
            <person name="Hu Y."/>
            <person name="Antoshechkin I."/>
            <person name="Miller M.M."/>
            <person name="Sternberg P.W."/>
            <person name="Aroian R.V."/>
        </authorList>
    </citation>
    <scope>NUCLEOTIDE SEQUENCE</scope>
    <source>
        <strain evidence="8">HY135</strain>
    </source>
</reference>
<dbReference type="Pfam" id="PF03055">
    <property type="entry name" value="RPE65"/>
    <property type="match status" value="2"/>
</dbReference>
<evidence type="ECO:0000256" key="1">
    <source>
        <dbReference type="ARBA" id="ARBA00006787"/>
    </source>
</evidence>
<evidence type="ECO:0000256" key="5">
    <source>
        <dbReference type="PIRSR" id="PIRSR604294-1"/>
    </source>
</evidence>
<dbReference type="AlphaFoldDB" id="A0A016TT80"/>
<comment type="similarity">
    <text evidence="1">Belongs to the carotenoid oxygenase family.</text>
</comment>
<evidence type="ECO:0000313" key="8">
    <source>
        <dbReference type="Proteomes" id="UP000024635"/>
    </source>
</evidence>
<evidence type="ECO:0000256" key="3">
    <source>
        <dbReference type="ARBA" id="ARBA00023002"/>
    </source>
</evidence>
<dbReference type="OrthoDB" id="410104at2759"/>
<feature type="domain" description="Endonuclease/exonuclease/phosphatase" evidence="6">
    <location>
        <begin position="7"/>
        <end position="149"/>
    </location>
</feature>
<comment type="caution">
    <text evidence="7">The sequence shown here is derived from an EMBL/GenBank/DDBJ whole genome shotgun (WGS) entry which is preliminary data.</text>
</comment>
<keyword evidence="8" id="KW-1185">Reference proteome</keyword>
<evidence type="ECO:0000313" key="7">
    <source>
        <dbReference type="EMBL" id="EYC06244.1"/>
    </source>
</evidence>
<keyword evidence="2 5" id="KW-0479">Metal-binding</keyword>
<gene>
    <name evidence="7" type="primary">Acey_s0077.g1103</name>
    <name evidence="7" type="ORF">Y032_0077g1103</name>
</gene>
<comment type="cofactor">
    <cofactor evidence="5">
        <name>Fe(2+)</name>
        <dbReference type="ChEBI" id="CHEBI:29033"/>
    </cofactor>
    <text evidence="5">Binds 1 Fe(2+) ion per subunit.</text>
</comment>
<dbReference type="SUPFAM" id="SSF56219">
    <property type="entry name" value="DNase I-like"/>
    <property type="match status" value="1"/>
</dbReference>
<dbReference type="GO" id="GO:0046872">
    <property type="term" value="F:metal ion binding"/>
    <property type="evidence" value="ECO:0007669"/>
    <property type="project" value="UniProtKB-KW"/>
</dbReference>
<evidence type="ECO:0000259" key="6">
    <source>
        <dbReference type="Pfam" id="PF14529"/>
    </source>
</evidence>
<dbReference type="GO" id="GO:0010436">
    <property type="term" value="F:carotenoid dioxygenase activity"/>
    <property type="evidence" value="ECO:0007669"/>
    <property type="project" value="TreeGrafter"/>
</dbReference>
<dbReference type="GO" id="GO:0042574">
    <property type="term" value="P:retinal metabolic process"/>
    <property type="evidence" value="ECO:0007669"/>
    <property type="project" value="TreeGrafter"/>
</dbReference>
<dbReference type="Gene3D" id="3.60.10.10">
    <property type="entry name" value="Endonuclease/exonuclease/phosphatase"/>
    <property type="match status" value="1"/>
</dbReference>
<keyword evidence="3" id="KW-0560">Oxidoreductase</keyword>
<protein>
    <recommendedName>
        <fullName evidence="6">Endonuclease/exonuclease/phosphatase domain-containing protein</fullName>
    </recommendedName>
</protein>
<sequence>MVTGYLRVIQVYAPTTAHTDDEYYEFLDHITEALNTRSSASPRKKCTKIVIGDFNAKIGCGNAEEQYIGPYGLGVRNRRGNILAHFCCETHLHVMNNRFQKRSSRKWTWISPNMKTKNAIDFVLSEDPAIFLDIDIIGRFRFTSDHRLVMAKIRLRNRRFMFKKKPRSTLNKEAFSSALEYLASSTDLSNYEQLKRAIALAADGASAKQVKESHISEGTRKLYECRHRLLHQLSARSTVEFPVVSKALRESLKADIERKHLSRIHQAISSGRSIRKALQTNKTYTRPLKQLKRNDGTIARTSADVEAVVQDFVNNLFSSTTPSLPQVLQGCEDLPPILPREVRNALSKMKVGKAPGPDNITVEMLIRSIPPWLKGTIVRNGPGMFKIGDTEYKHWWDGLAYIQRYHFVDGKPVAGAKSSHSFEGTEVLGVVPATDPRAPCYFHSFGLTQNYFVLFESPQRTNVMKLCFRKFRGISFNDCMYWDEKAITNVIVFDRTKRTKVERKITADPFFVFHHANAYEKDGYLFVDYCKVFHTDNMNELLLEHLRSGAFREKGSSLVPFLYRMIVPMNVKASSKPGDDLLATCSFSGGCRAILKKDGSIHCTDSQMSDVSMEFPIYRCDRNSMEYRYVYGSCFVDPDNTREGVVKTDLKNVSSTVWNKDAVDQIAAEPVFVCKPGAAREDEGVLVVPVVTSRAGHQPYVVVLDAETMVEMGRFLISQERIPLGFHAQYNPRSSS</sequence>
<dbReference type="InterPro" id="IPR004294">
    <property type="entry name" value="Carotenoid_Oase"/>
</dbReference>
<dbReference type="GO" id="GO:0003834">
    <property type="term" value="F:beta-carotene 15,15'-dioxygenase activity"/>
    <property type="evidence" value="ECO:0007669"/>
    <property type="project" value="TreeGrafter"/>
</dbReference>
<accession>A0A016TT80</accession>
<name>A0A016TT80_9BILA</name>
<dbReference type="EMBL" id="JARK01001413">
    <property type="protein sequence ID" value="EYC06244.1"/>
    <property type="molecule type" value="Genomic_DNA"/>
</dbReference>
<feature type="binding site" evidence="5">
    <location>
        <position position="727"/>
    </location>
    <ligand>
        <name>Fe cation</name>
        <dbReference type="ChEBI" id="CHEBI:24875"/>
        <note>catalytic</note>
    </ligand>
</feature>
<dbReference type="PANTHER" id="PTHR10543">
    <property type="entry name" value="BETA-CAROTENE DIOXYGENASE"/>
    <property type="match status" value="1"/>
</dbReference>
<dbReference type="GO" id="GO:0016121">
    <property type="term" value="P:carotene catabolic process"/>
    <property type="evidence" value="ECO:0007669"/>
    <property type="project" value="TreeGrafter"/>
</dbReference>
<dbReference type="InterPro" id="IPR036691">
    <property type="entry name" value="Endo/exonu/phosph_ase_sf"/>
</dbReference>
<keyword evidence="4 5" id="KW-0408">Iron</keyword>
<evidence type="ECO:0000256" key="4">
    <source>
        <dbReference type="ARBA" id="ARBA00023004"/>
    </source>
</evidence>
<dbReference type="Pfam" id="PF14529">
    <property type="entry name" value="Exo_endo_phos_2"/>
    <property type="match status" value="1"/>
</dbReference>
<proteinExistence type="inferred from homology"/>
<feature type="binding site" evidence="5">
    <location>
        <position position="514"/>
    </location>
    <ligand>
        <name>Fe cation</name>
        <dbReference type="ChEBI" id="CHEBI:24875"/>
        <note>catalytic</note>
    </ligand>
</feature>
<dbReference type="PANTHER" id="PTHR10543:SF24">
    <property type="entry name" value="CAROTENOID ISOMEROOXYGENASE"/>
    <property type="match status" value="1"/>
</dbReference>
<dbReference type="InterPro" id="IPR005135">
    <property type="entry name" value="Endo/exonuclease/phosphatase"/>
</dbReference>
<feature type="binding site" evidence="5">
    <location>
        <position position="443"/>
    </location>
    <ligand>
        <name>Fe cation</name>
        <dbReference type="ChEBI" id="CHEBI:24875"/>
        <note>catalytic</note>
    </ligand>
</feature>
<organism evidence="7 8">
    <name type="scientific">Ancylostoma ceylanicum</name>
    <dbReference type="NCBI Taxonomy" id="53326"/>
    <lineage>
        <taxon>Eukaryota</taxon>
        <taxon>Metazoa</taxon>
        <taxon>Ecdysozoa</taxon>
        <taxon>Nematoda</taxon>
        <taxon>Chromadorea</taxon>
        <taxon>Rhabditida</taxon>
        <taxon>Rhabditina</taxon>
        <taxon>Rhabditomorpha</taxon>
        <taxon>Strongyloidea</taxon>
        <taxon>Ancylostomatidae</taxon>
        <taxon>Ancylostomatinae</taxon>
        <taxon>Ancylostoma</taxon>
    </lineage>
</organism>